<evidence type="ECO:0000313" key="10">
    <source>
        <dbReference type="Proteomes" id="UP001368500"/>
    </source>
</evidence>
<keyword evidence="5" id="KW-0804">Transcription</keyword>
<protein>
    <submittedName>
        <fullName evidence="9">Response regulator</fullName>
    </submittedName>
</protein>
<feature type="modified residue" description="4-aspartylphosphate" evidence="6">
    <location>
        <position position="52"/>
    </location>
</feature>
<organism evidence="9 10">
    <name type="scientific">Pseudaquabacterium rugosum</name>
    <dbReference type="NCBI Taxonomy" id="2984194"/>
    <lineage>
        <taxon>Bacteria</taxon>
        <taxon>Pseudomonadati</taxon>
        <taxon>Pseudomonadota</taxon>
        <taxon>Betaproteobacteria</taxon>
        <taxon>Burkholderiales</taxon>
        <taxon>Sphaerotilaceae</taxon>
        <taxon>Pseudaquabacterium</taxon>
    </lineage>
</organism>
<evidence type="ECO:0000313" key="9">
    <source>
        <dbReference type="EMBL" id="MEK8028876.1"/>
    </source>
</evidence>
<dbReference type="Pfam" id="PF00072">
    <property type="entry name" value="Response_reg"/>
    <property type="match status" value="1"/>
</dbReference>
<dbReference type="SUPFAM" id="SSF46689">
    <property type="entry name" value="Homeodomain-like"/>
    <property type="match status" value="1"/>
</dbReference>
<evidence type="ECO:0000256" key="1">
    <source>
        <dbReference type="ARBA" id="ARBA00022553"/>
    </source>
</evidence>
<dbReference type="Gene3D" id="1.10.10.60">
    <property type="entry name" value="Homeodomain-like"/>
    <property type="match status" value="1"/>
</dbReference>
<evidence type="ECO:0000256" key="7">
    <source>
        <dbReference type="SAM" id="MobiDB-lite"/>
    </source>
</evidence>
<keyword evidence="2" id="KW-0902">Two-component regulatory system</keyword>
<proteinExistence type="predicted"/>
<dbReference type="PANTHER" id="PTHR48111:SF1">
    <property type="entry name" value="TWO-COMPONENT RESPONSE REGULATOR ORR33"/>
    <property type="match status" value="1"/>
</dbReference>
<evidence type="ECO:0000256" key="6">
    <source>
        <dbReference type="PROSITE-ProRule" id="PRU00169"/>
    </source>
</evidence>
<reference evidence="9 10" key="1">
    <citation type="submission" date="2024-04" db="EMBL/GenBank/DDBJ databases">
        <title>Novel species of the genus Ideonella isolated from streams.</title>
        <authorList>
            <person name="Lu H."/>
        </authorList>
    </citation>
    <scope>NUCLEOTIDE SEQUENCE [LARGE SCALE GENOMIC DNA]</scope>
    <source>
        <strain evidence="9 10">BYS139W</strain>
    </source>
</reference>
<dbReference type="Gene3D" id="3.40.50.2300">
    <property type="match status" value="1"/>
</dbReference>
<keyword evidence="1 6" id="KW-0597">Phosphoprotein</keyword>
<comment type="caution">
    <text evidence="9">The sequence shown here is derived from an EMBL/GenBank/DDBJ whole genome shotgun (WGS) entry which is preliminary data.</text>
</comment>
<evidence type="ECO:0000256" key="2">
    <source>
        <dbReference type="ARBA" id="ARBA00023012"/>
    </source>
</evidence>
<dbReference type="SUPFAM" id="SSF52172">
    <property type="entry name" value="CheY-like"/>
    <property type="match status" value="1"/>
</dbReference>
<dbReference type="RefSeq" id="WP_341376664.1">
    <property type="nucleotide sequence ID" value="NZ_JBBUTF010000033.1"/>
</dbReference>
<evidence type="ECO:0000256" key="3">
    <source>
        <dbReference type="ARBA" id="ARBA00023015"/>
    </source>
</evidence>
<dbReference type="InterPro" id="IPR009057">
    <property type="entry name" value="Homeodomain-like_sf"/>
</dbReference>
<dbReference type="InterPro" id="IPR039420">
    <property type="entry name" value="WalR-like"/>
</dbReference>
<feature type="compositionally biased region" description="Low complexity" evidence="7">
    <location>
        <begin position="123"/>
        <end position="140"/>
    </location>
</feature>
<dbReference type="InterPro" id="IPR011006">
    <property type="entry name" value="CheY-like_superfamily"/>
</dbReference>
<accession>A0ABU9BGM2</accession>
<gene>
    <name evidence="9" type="ORF">AACH11_23200</name>
</gene>
<feature type="domain" description="Response regulatory" evidence="8">
    <location>
        <begin position="3"/>
        <end position="118"/>
    </location>
</feature>
<evidence type="ECO:0000259" key="8">
    <source>
        <dbReference type="PROSITE" id="PS50110"/>
    </source>
</evidence>
<dbReference type="InterPro" id="IPR001789">
    <property type="entry name" value="Sig_transdc_resp-reg_receiver"/>
</dbReference>
<dbReference type="SMART" id="SM00448">
    <property type="entry name" value="REC"/>
    <property type="match status" value="1"/>
</dbReference>
<dbReference type="Pfam" id="PF02954">
    <property type="entry name" value="HTH_8"/>
    <property type="match status" value="1"/>
</dbReference>
<dbReference type="PROSITE" id="PS50110">
    <property type="entry name" value="RESPONSE_REGULATORY"/>
    <property type="match status" value="1"/>
</dbReference>
<sequence length="268" mass="28586">MASILVVDDELGIRGLLSDILSDEGHTVELAENAAQARQARLNRRPDLVLLDIWMPDVDGITLLKEWGSTGQLTMPVIMMSGHGTIDTAVEATRYGACAFLEKPITLQKLLKAVEQSLVRPGATAPATAAPHTAPAAHGGLTATPLRRDDTRPALASAPTGLGARSLAPGTATPLAGLSGLTAPITPMPPVDAEPADTGGAHQRFDLDRPLREARDAFEKSYFEFHLAKEHGSMTRVAEKTGLERTHLYRKLKQLGVDLSRGKLRGSV</sequence>
<keyword evidence="3" id="KW-0805">Transcription regulation</keyword>
<dbReference type="EMBL" id="JBBUTF010000033">
    <property type="protein sequence ID" value="MEK8028876.1"/>
    <property type="molecule type" value="Genomic_DNA"/>
</dbReference>
<name>A0ABU9BGM2_9BURK</name>
<dbReference type="CDD" id="cd17550">
    <property type="entry name" value="REC_NtrX-like"/>
    <property type="match status" value="1"/>
</dbReference>
<dbReference type="PANTHER" id="PTHR48111">
    <property type="entry name" value="REGULATOR OF RPOS"/>
    <property type="match status" value="1"/>
</dbReference>
<dbReference type="Proteomes" id="UP001368500">
    <property type="component" value="Unassembled WGS sequence"/>
</dbReference>
<keyword evidence="4" id="KW-0238">DNA-binding</keyword>
<evidence type="ECO:0000256" key="4">
    <source>
        <dbReference type="ARBA" id="ARBA00023125"/>
    </source>
</evidence>
<feature type="region of interest" description="Disordered" evidence="7">
    <location>
        <begin position="123"/>
        <end position="203"/>
    </location>
</feature>
<keyword evidence="10" id="KW-1185">Reference proteome</keyword>
<dbReference type="InterPro" id="IPR002197">
    <property type="entry name" value="HTH_Fis"/>
</dbReference>
<evidence type="ECO:0000256" key="5">
    <source>
        <dbReference type="ARBA" id="ARBA00023163"/>
    </source>
</evidence>